<dbReference type="Pfam" id="PF06707">
    <property type="entry name" value="DUF1194"/>
    <property type="match status" value="1"/>
</dbReference>
<dbReference type="Gene3D" id="3.40.50.410">
    <property type="entry name" value="von Willebrand factor, type A domain"/>
    <property type="match status" value="1"/>
</dbReference>
<dbReference type="InterPro" id="IPR002035">
    <property type="entry name" value="VWF_A"/>
</dbReference>
<evidence type="ECO:0000313" key="2">
    <source>
        <dbReference type="EMBL" id="PLZ95745.1"/>
    </source>
</evidence>
<sequence>MTRFQVRHKLRKACSIAKSTAVETLKVKQANVKASTTMLKATVVGLGTASTVLALVAVSPSAFAATIVGTELVLSVDVSGSVNSTEFNLQRQGYVDAFRNPTIQEQIAKIPGGIAATLSYWSFSAQQSVPWFLITDATSANAFADAIESTTRPFSGSTGIANAIDFAANLLNTNDYDGTRRVIDISGDGVENVSSDDGLKTARDNAVQAGIIINGLPILTGDPDLDDYYQENVIGGSGSFLIAANDFSDFGNAVTQKIGREIKPDQPVPEPITILGSLAAGGMGVVLRRKKKQKDTSNTVSQ</sequence>
<name>A0A2N6KBD1_9CYAN</name>
<dbReference type="NCBIfam" id="TIGR04155">
    <property type="entry name" value="cyano_PEP"/>
    <property type="match status" value="1"/>
</dbReference>
<organism evidence="2 3">
    <name type="scientific">Fischerella thermalis CCMEE 5268</name>
    <dbReference type="NCBI Taxonomy" id="2019662"/>
    <lineage>
        <taxon>Bacteria</taxon>
        <taxon>Bacillati</taxon>
        <taxon>Cyanobacteriota</taxon>
        <taxon>Cyanophyceae</taxon>
        <taxon>Nostocales</taxon>
        <taxon>Hapalosiphonaceae</taxon>
        <taxon>Fischerella</taxon>
    </lineage>
</organism>
<gene>
    <name evidence="2" type="ORF">CEN50_21365</name>
</gene>
<protein>
    <submittedName>
        <fullName evidence="2">PEP-CTERM sorting domain-containing protein</fullName>
    </submittedName>
</protein>
<dbReference type="Pfam" id="PF07589">
    <property type="entry name" value="PEP-CTERM"/>
    <property type="match status" value="1"/>
</dbReference>
<evidence type="ECO:0000313" key="3">
    <source>
        <dbReference type="Proteomes" id="UP000235025"/>
    </source>
</evidence>
<reference evidence="2 3" key="1">
    <citation type="submission" date="2017-07" db="EMBL/GenBank/DDBJ databases">
        <title>Genomes of Fischerella (Mastigocladus) sp. strains.</title>
        <authorList>
            <person name="Miller S.R."/>
        </authorList>
    </citation>
    <scope>NUCLEOTIDE SEQUENCE [LARGE SCALE GENOMIC DNA]</scope>
    <source>
        <strain evidence="2 3">CCMEE 5268</strain>
    </source>
</reference>
<dbReference type="Proteomes" id="UP000235025">
    <property type="component" value="Unassembled WGS sequence"/>
</dbReference>
<accession>A0A2N6KBD1</accession>
<proteinExistence type="predicted"/>
<dbReference type="InterPro" id="IPR010607">
    <property type="entry name" value="DUF1194"/>
</dbReference>
<evidence type="ECO:0000259" key="1">
    <source>
        <dbReference type="PROSITE" id="PS50234"/>
    </source>
</evidence>
<dbReference type="InterPro" id="IPR026374">
    <property type="entry name" value="Cyano_PEP"/>
</dbReference>
<dbReference type="RefSeq" id="WP_102174682.1">
    <property type="nucleotide sequence ID" value="NZ_NMQA01000280.1"/>
</dbReference>
<dbReference type="SUPFAM" id="SSF53300">
    <property type="entry name" value="vWA-like"/>
    <property type="match status" value="1"/>
</dbReference>
<dbReference type="InterPro" id="IPR013424">
    <property type="entry name" value="Ice-binding_C"/>
</dbReference>
<dbReference type="PROSITE" id="PS50234">
    <property type="entry name" value="VWFA"/>
    <property type="match status" value="1"/>
</dbReference>
<comment type="caution">
    <text evidence="2">The sequence shown here is derived from an EMBL/GenBank/DDBJ whole genome shotgun (WGS) entry which is preliminary data.</text>
</comment>
<feature type="domain" description="VWFA" evidence="1">
    <location>
        <begin position="71"/>
        <end position="258"/>
    </location>
</feature>
<dbReference type="EMBL" id="NMQA01000280">
    <property type="protein sequence ID" value="PLZ95745.1"/>
    <property type="molecule type" value="Genomic_DNA"/>
</dbReference>
<dbReference type="InterPro" id="IPR036465">
    <property type="entry name" value="vWFA_dom_sf"/>
</dbReference>
<dbReference type="AlphaFoldDB" id="A0A2N6KBD1"/>
<dbReference type="NCBIfam" id="TIGR02595">
    <property type="entry name" value="PEP_CTERM"/>
    <property type="match status" value="1"/>
</dbReference>
<dbReference type="CDD" id="cd00198">
    <property type="entry name" value="vWFA"/>
    <property type="match status" value="1"/>
</dbReference>